<organism evidence="1 2">
    <name type="scientific">Pleurodeles waltl</name>
    <name type="common">Iberian ribbed newt</name>
    <dbReference type="NCBI Taxonomy" id="8319"/>
    <lineage>
        <taxon>Eukaryota</taxon>
        <taxon>Metazoa</taxon>
        <taxon>Chordata</taxon>
        <taxon>Craniata</taxon>
        <taxon>Vertebrata</taxon>
        <taxon>Euteleostomi</taxon>
        <taxon>Amphibia</taxon>
        <taxon>Batrachia</taxon>
        <taxon>Caudata</taxon>
        <taxon>Salamandroidea</taxon>
        <taxon>Salamandridae</taxon>
        <taxon>Pleurodelinae</taxon>
        <taxon>Pleurodeles</taxon>
    </lineage>
</organism>
<sequence length="83" mass="9533">MRRAKGSGGRVVAEPVGQILRAREKKARRIKELSLSFVVAIFDELLIEDELEQDMDRHPSPRQEEFALLFLNNLGLHEVTFSK</sequence>
<name>A0AAV7RDC2_PLEWA</name>
<keyword evidence="2" id="KW-1185">Reference proteome</keyword>
<accession>A0AAV7RDC2</accession>
<gene>
    <name evidence="1" type="ORF">NDU88_002434</name>
</gene>
<proteinExistence type="predicted"/>
<reference evidence="1" key="1">
    <citation type="journal article" date="2022" name="bioRxiv">
        <title>Sequencing and chromosome-scale assembly of the giantPleurodeles waltlgenome.</title>
        <authorList>
            <person name="Brown T."/>
            <person name="Elewa A."/>
            <person name="Iarovenko S."/>
            <person name="Subramanian E."/>
            <person name="Araus A.J."/>
            <person name="Petzold A."/>
            <person name="Susuki M."/>
            <person name="Suzuki K.-i.T."/>
            <person name="Hayashi T."/>
            <person name="Toyoda A."/>
            <person name="Oliveira C."/>
            <person name="Osipova E."/>
            <person name="Leigh N.D."/>
            <person name="Simon A."/>
            <person name="Yun M.H."/>
        </authorList>
    </citation>
    <scope>NUCLEOTIDE SEQUENCE</scope>
    <source>
        <strain evidence="1">20211129_DDA</strain>
        <tissue evidence="1">Liver</tissue>
    </source>
</reference>
<dbReference type="AlphaFoldDB" id="A0AAV7RDC2"/>
<protein>
    <submittedName>
        <fullName evidence="1">Uncharacterized protein</fullName>
    </submittedName>
</protein>
<comment type="caution">
    <text evidence="1">The sequence shown here is derived from an EMBL/GenBank/DDBJ whole genome shotgun (WGS) entry which is preliminary data.</text>
</comment>
<dbReference type="EMBL" id="JANPWB010000009">
    <property type="protein sequence ID" value="KAJ1149627.1"/>
    <property type="molecule type" value="Genomic_DNA"/>
</dbReference>
<evidence type="ECO:0000313" key="2">
    <source>
        <dbReference type="Proteomes" id="UP001066276"/>
    </source>
</evidence>
<evidence type="ECO:0000313" key="1">
    <source>
        <dbReference type="EMBL" id="KAJ1149627.1"/>
    </source>
</evidence>
<dbReference type="Proteomes" id="UP001066276">
    <property type="component" value="Chromosome 5"/>
</dbReference>